<dbReference type="PANTHER" id="PTHR10055:SF5">
    <property type="entry name" value="TRYPTOPHAN--TRNA LIGASE"/>
    <property type="match status" value="1"/>
</dbReference>
<organism evidence="10 11">
    <name type="scientific">Candidatus Beckwithbacteria bacterium RBG_13_42_9</name>
    <dbReference type="NCBI Taxonomy" id="1797457"/>
    <lineage>
        <taxon>Bacteria</taxon>
        <taxon>Candidatus Beckwithiibacteriota</taxon>
    </lineage>
</organism>
<dbReference type="Pfam" id="PF00579">
    <property type="entry name" value="tRNA-synt_1b"/>
    <property type="match status" value="1"/>
</dbReference>
<keyword evidence="5 9" id="KW-0067">ATP-binding</keyword>
<dbReference type="Gene3D" id="1.10.240.10">
    <property type="entry name" value="Tyrosyl-Transfer RNA Synthetase"/>
    <property type="match status" value="1"/>
</dbReference>
<keyword evidence="6 9" id="KW-0648">Protein biosynthesis</keyword>
<evidence type="ECO:0000256" key="3">
    <source>
        <dbReference type="ARBA" id="ARBA00022598"/>
    </source>
</evidence>
<sequence length="384" mass="43630">MNNSAKINQEYQEKLRLKDRIVHYYRSQAIKNGLQDLTRIKAYLPEKYQTLHLKRDLIFSHLGFEAILEMISKGKEFTVVSGLNPSSPLHLGHKVLFDILLDLQRLGGRIFIPLTNDESFVDGKVGSLSQSRKTAYQEIIPSILAFGFDSAKTHLYVLSDYPEIYNLAMSLSRQISIKELETIFGNECLTNPGQIFYRGAVQLAQILLPQLPEFGGPRPTLIPVGIDQHPYVLLARDIAKRLKLMSPSELVFKFQPSLRNPEAKMSGSKPKTAIYLSDSEETIREKINKAFTGSISALKAHQKLGGIPEVCSVFALLYYHHPDEDLVEKLYDDYRQGKIKADELKNLAGDFIVSLVSEHQKRKQQIGKKQTKKFILNRPLKSFL</sequence>
<evidence type="ECO:0000256" key="2">
    <source>
        <dbReference type="ARBA" id="ARBA00013161"/>
    </source>
</evidence>
<dbReference type="GO" id="GO:0005737">
    <property type="term" value="C:cytoplasm"/>
    <property type="evidence" value="ECO:0007669"/>
    <property type="project" value="UniProtKB-UniRule"/>
</dbReference>
<evidence type="ECO:0000256" key="6">
    <source>
        <dbReference type="ARBA" id="ARBA00022917"/>
    </source>
</evidence>
<dbReference type="STRING" id="1797457.A2160_01200"/>
<reference evidence="10 11" key="1">
    <citation type="journal article" date="2016" name="Nat. Commun.">
        <title>Thousands of microbial genomes shed light on interconnected biogeochemical processes in an aquifer system.</title>
        <authorList>
            <person name="Anantharaman K."/>
            <person name="Brown C.T."/>
            <person name="Hug L.A."/>
            <person name="Sharon I."/>
            <person name="Castelle C.J."/>
            <person name="Probst A.J."/>
            <person name="Thomas B.C."/>
            <person name="Singh A."/>
            <person name="Wilkins M.J."/>
            <person name="Karaoz U."/>
            <person name="Brodie E.L."/>
            <person name="Williams K.H."/>
            <person name="Hubbard S.S."/>
            <person name="Banfield J.F."/>
        </authorList>
    </citation>
    <scope>NUCLEOTIDE SEQUENCE [LARGE SCALE GENOMIC DNA]</scope>
</reference>
<dbReference type="GO" id="GO:0004830">
    <property type="term" value="F:tryptophan-tRNA ligase activity"/>
    <property type="evidence" value="ECO:0007669"/>
    <property type="project" value="UniProtKB-UniRule"/>
</dbReference>
<keyword evidence="3 9" id="KW-0436">Ligase</keyword>
<dbReference type="NCBIfam" id="TIGR00233">
    <property type="entry name" value="trpS"/>
    <property type="match status" value="1"/>
</dbReference>
<evidence type="ECO:0000256" key="4">
    <source>
        <dbReference type="ARBA" id="ARBA00022741"/>
    </source>
</evidence>
<evidence type="ECO:0000313" key="10">
    <source>
        <dbReference type="EMBL" id="OGD61960.1"/>
    </source>
</evidence>
<comment type="caution">
    <text evidence="10">The sequence shown here is derived from an EMBL/GenBank/DDBJ whole genome shotgun (WGS) entry which is preliminary data.</text>
</comment>
<evidence type="ECO:0000256" key="1">
    <source>
        <dbReference type="ARBA" id="ARBA00005594"/>
    </source>
</evidence>
<proteinExistence type="inferred from homology"/>
<evidence type="ECO:0000313" key="11">
    <source>
        <dbReference type="Proteomes" id="UP000177006"/>
    </source>
</evidence>
<dbReference type="InterPro" id="IPR002306">
    <property type="entry name" value="Trp-tRNA-ligase"/>
</dbReference>
<dbReference type="GO" id="GO:0005524">
    <property type="term" value="F:ATP binding"/>
    <property type="evidence" value="ECO:0007669"/>
    <property type="project" value="UniProtKB-KW"/>
</dbReference>
<dbReference type="EC" id="6.1.1.2" evidence="2 8"/>
<comment type="similarity">
    <text evidence="1 9">Belongs to the class-I aminoacyl-tRNA synthetase family.</text>
</comment>
<evidence type="ECO:0000256" key="5">
    <source>
        <dbReference type="ARBA" id="ARBA00022840"/>
    </source>
</evidence>
<dbReference type="Proteomes" id="UP000177006">
    <property type="component" value="Unassembled WGS sequence"/>
</dbReference>
<evidence type="ECO:0000256" key="7">
    <source>
        <dbReference type="ARBA" id="ARBA00023146"/>
    </source>
</evidence>
<keyword evidence="7 9" id="KW-0030">Aminoacyl-tRNA synthetase</keyword>
<dbReference type="PANTHER" id="PTHR10055">
    <property type="entry name" value="TRYPTOPHANYL-TRNA SYNTHETASE"/>
    <property type="match status" value="1"/>
</dbReference>
<dbReference type="Gene3D" id="3.40.50.620">
    <property type="entry name" value="HUPs"/>
    <property type="match status" value="1"/>
</dbReference>
<dbReference type="SUPFAM" id="SSF52374">
    <property type="entry name" value="Nucleotidylyl transferase"/>
    <property type="match status" value="1"/>
</dbReference>
<name>A0A1F5E3S8_9BACT</name>
<evidence type="ECO:0000256" key="9">
    <source>
        <dbReference type="RuleBase" id="RU363036"/>
    </source>
</evidence>
<gene>
    <name evidence="10" type="ORF">A2160_01200</name>
</gene>
<protein>
    <recommendedName>
        <fullName evidence="2 8">Tryptophan--tRNA ligase</fullName>
        <ecNumber evidence="2 8">6.1.1.2</ecNumber>
    </recommendedName>
</protein>
<accession>A0A1F5E3S8</accession>
<evidence type="ECO:0000256" key="8">
    <source>
        <dbReference type="NCBIfam" id="TIGR00233"/>
    </source>
</evidence>
<dbReference type="PRINTS" id="PR01039">
    <property type="entry name" value="TRNASYNTHTRP"/>
</dbReference>
<dbReference type="GO" id="GO:0006436">
    <property type="term" value="P:tryptophanyl-tRNA aminoacylation"/>
    <property type="evidence" value="ECO:0007669"/>
    <property type="project" value="UniProtKB-UniRule"/>
</dbReference>
<dbReference type="InterPro" id="IPR002305">
    <property type="entry name" value="aa-tRNA-synth_Ic"/>
</dbReference>
<dbReference type="InterPro" id="IPR014729">
    <property type="entry name" value="Rossmann-like_a/b/a_fold"/>
</dbReference>
<keyword evidence="4 9" id="KW-0547">Nucleotide-binding</keyword>
<dbReference type="EMBL" id="MEZK01000029">
    <property type="protein sequence ID" value="OGD61960.1"/>
    <property type="molecule type" value="Genomic_DNA"/>
</dbReference>
<dbReference type="AlphaFoldDB" id="A0A1F5E3S8"/>